<evidence type="ECO:0000256" key="1">
    <source>
        <dbReference type="SAM" id="Phobius"/>
    </source>
</evidence>
<dbReference type="InterPro" id="IPR009721">
    <property type="entry name" value="O-acyltransferase_WSD1_C"/>
</dbReference>
<dbReference type="PANTHER" id="PTHR31650">
    <property type="entry name" value="O-ACYLTRANSFERASE (WSD1-LIKE) FAMILY PROTEIN"/>
    <property type="match status" value="1"/>
</dbReference>
<organism evidence="3 4">
    <name type="scientific">Folsomia candida</name>
    <name type="common">Springtail</name>
    <dbReference type="NCBI Taxonomy" id="158441"/>
    <lineage>
        <taxon>Eukaryota</taxon>
        <taxon>Metazoa</taxon>
        <taxon>Ecdysozoa</taxon>
        <taxon>Arthropoda</taxon>
        <taxon>Hexapoda</taxon>
        <taxon>Collembola</taxon>
        <taxon>Entomobryomorpha</taxon>
        <taxon>Isotomoidea</taxon>
        <taxon>Isotomidae</taxon>
        <taxon>Proisotominae</taxon>
        <taxon>Folsomia</taxon>
    </lineage>
</organism>
<protein>
    <recommendedName>
        <fullName evidence="2">O-acyltransferase WSD1 C-terminal domain-containing protein</fullName>
    </recommendedName>
</protein>
<proteinExistence type="predicted"/>
<evidence type="ECO:0000313" key="4">
    <source>
        <dbReference type="Proteomes" id="UP000198287"/>
    </source>
</evidence>
<reference evidence="3 4" key="1">
    <citation type="submission" date="2015-12" db="EMBL/GenBank/DDBJ databases">
        <title>The genome of Folsomia candida.</title>
        <authorList>
            <person name="Faddeeva A."/>
            <person name="Derks M.F."/>
            <person name="Anvar Y."/>
            <person name="Smit S."/>
            <person name="Van Straalen N."/>
            <person name="Roelofs D."/>
        </authorList>
    </citation>
    <scope>NUCLEOTIDE SEQUENCE [LARGE SCALE GENOMIC DNA]</scope>
    <source>
        <strain evidence="3 4">VU population</strain>
        <tissue evidence="3">Whole body</tissue>
    </source>
</reference>
<feature type="domain" description="O-acyltransferase WSD1 C-terminal" evidence="2">
    <location>
        <begin position="370"/>
        <end position="510"/>
    </location>
</feature>
<dbReference type="AlphaFoldDB" id="A0A226EDU4"/>
<keyword evidence="1" id="KW-0472">Membrane</keyword>
<dbReference type="GO" id="GO:0019432">
    <property type="term" value="P:triglyceride biosynthetic process"/>
    <property type="evidence" value="ECO:0007669"/>
    <property type="project" value="TreeGrafter"/>
</dbReference>
<dbReference type="OMA" id="CANEIEI"/>
<dbReference type="EMBL" id="LNIX01000004">
    <property type="protein sequence ID" value="OXA55793.1"/>
    <property type="molecule type" value="Genomic_DNA"/>
</dbReference>
<name>A0A226EDU4_FOLCA</name>
<evidence type="ECO:0000313" key="3">
    <source>
        <dbReference type="EMBL" id="OXA55793.1"/>
    </source>
</evidence>
<keyword evidence="1" id="KW-1133">Transmembrane helix</keyword>
<keyword evidence="1" id="KW-0812">Transmembrane</keyword>
<dbReference type="InterPro" id="IPR045034">
    <property type="entry name" value="O-acyltransferase_WSD1-like"/>
</dbReference>
<dbReference type="GO" id="GO:0005886">
    <property type="term" value="C:plasma membrane"/>
    <property type="evidence" value="ECO:0007669"/>
    <property type="project" value="TreeGrafter"/>
</dbReference>
<dbReference type="Pfam" id="PF06974">
    <property type="entry name" value="WS_DGAT_C"/>
    <property type="match status" value="1"/>
</dbReference>
<keyword evidence="4" id="KW-1185">Reference proteome</keyword>
<gene>
    <name evidence="3" type="ORF">Fcan01_09854</name>
</gene>
<feature type="transmembrane region" description="Helical" evidence="1">
    <location>
        <begin position="21"/>
        <end position="41"/>
    </location>
</feature>
<comment type="caution">
    <text evidence="3">The sequence shown here is derived from an EMBL/GenBank/DDBJ whole genome shotgun (WGS) entry which is preliminary data.</text>
</comment>
<sequence>MHKLTRILEAVAFSIRTTLEIVISLLLTCLIGPIFLTVWFFNEIVRLIISLILYLKHGRKLTLVPDGADNIWHYKKVGNNRMCVIAMFSDDPIPPQDLDAQRLKFLNRVIRKQLPCGLRPYEKLTKTFTRKFGYDCFREDDFRIEDHVRMWEEPLPTGNKNGDESSMFYTEDQFLEDILPRLADDMDDSKPQWEEVIIPAVKCVDRDEMQSVRCFRYHHSYMDGATANLMFSHCLYDKYPENFPHVIDTMGKLKVPKVKLFLIKSICVLSAAFTCVKTIYKAARLKGRFVTKRYSGRRHFAWSDKLDAAVLRRVKSATKVSVPTILATATGAGLRKMNEKFPTKDSLSEKQVVLGMINALLPYKDIRPKNQFTLTHFNLPIGEMSWYRRILKVDKEIRGIPFDPSFFLTRFMFSFFGRFPACVIQALMEDAGNPISFSNVPMTKEEVCLFDTQVNHVSGWPPLITDTGMGIIIMRYAQHIRFLGIADDACISVEEMKHFMSCVTNEIRQMADDCSKQLNIDIITHVDVDKVVVQV</sequence>
<dbReference type="PANTHER" id="PTHR31650:SF1">
    <property type="entry name" value="WAX ESTER SYNTHASE_DIACYLGLYCEROL ACYLTRANSFERASE 4-RELATED"/>
    <property type="match status" value="1"/>
</dbReference>
<dbReference type="Proteomes" id="UP000198287">
    <property type="component" value="Unassembled WGS sequence"/>
</dbReference>
<dbReference type="OrthoDB" id="619536at2759"/>
<accession>A0A226EDU4</accession>
<dbReference type="GO" id="GO:0008374">
    <property type="term" value="F:O-acyltransferase activity"/>
    <property type="evidence" value="ECO:0007669"/>
    <property type="project" value="InterPro"/>
</dbReference>
<evidence type="ECO:0000259" key="2">
    <source>
        <dbReference type="Pfam" id="PF06974"/>
    </source>
</evidence>